<keyword evidence="3 5" id="KW-0808">Transferase</keyword>
<dbReference type="InterPro" id="IPR029063">
    <property type="entry name" value="SAM-dependent_MTases_sf"/>
</dbReference>
<sequence length="275" mass="30305">MALINPAIDSFYNQSSEETRLQLGLGPLEFVRNKELISRYLNGTKLAIADVGGGPGHYAAWLSGLGHEVTLIDPVQKHVQQAEKRAKKAKTPFKSLLGEAKKLPFADNSIDVVILHGPLYHIQNREERLAAIKEAKRVLKNGGVVLGFAITFAASTLAAFQSGMFHHPAVFDMCMAELSTSLHQPPKAFLGMLAEAYFHRPSALRNEFEACGLQVLNLVAVEGVIWMDKSFFESWATEAKRERLLQLLAQTEADQELLCLSPHMMLAAQKVGKNA</sequence>
<gene>
    <name evidence="5" type="ORF">VRU48_12500</name>
</gene>
<evidence type="ECO:0000256" key="2">
    <source>
        <dbReference type="ARBA" id="ARBA00022603"/>
    </source>
</evidence>
<feature type="domain" description="Methyltransferase type 11" evidence="4">
    <location>
        <begin position="50"/>
        <end position="146"/>
    </location>
</feature>
<dbReference type="Gene3D" id="3.40.50.150">
    <property type="entry name" value="Vaccinia Virus protein VP39"/>
    <property type="match status" value="1"/>
</dbReference>
<evidence type="ECO:0000313" key="5">
    <source>
        <dbReference type="EMBL" id="MEE1945933.1"/>
    </source>
</evidence>
<name>A0ABU7I8Y3_9SPHI</name>
<dbReference type="EC" id="2.1.-.-" evidence="5"/>
<reference evidence="5 6" key="1">
    <citation type="submission" date="2024-01" db="EMBL/GenBank/DDBJ databases">
        <title>Pedobacter sp. nov., isolated from fresh soil.</title>
        <authorList>
            <person name="Le N.T.T."/>
        </authorList>
    </citation>
    <scope>NUCLEOTIDE SEQUENCE [LARGE SCALE GENOMIC DNA]</scope>
    <source>
        <strain evidence="5 6">KR3-3</strain>
    </source>
</reference>
<keyword evidence="6" id="KW-1185">Reference proteome</keyword>
<organism evidence="5 6">
    <name type="scientific">Pedobacter albus</name>
    <dbReference type="NCBI Taxonomy" id="3113905"/>
    <lineage>
        <taxon>Bacteria</taxon>
        <taxon>Pseudomonadati</taxon>
        <taxon>Bacteroidota</taxon>
        <taxon>Sphingobacteriia</taxon>
        <taxon>Sphingobacteriales</taxon>
        <taxon>Sphingobacteriaceae</taxon>
        <taxon>Pedobacter</taxon>
    </lineage>
</organism>
<dbReference type="GO" id="GO:0008168">
    <property type="term" value="F:methyltransferase activity"/>
    <property type="evidence" value="ECO:0007669"/>
    <property type="project" value="UniProtKB-KW"/>
</dbReference>
<dbReference type="InterPro" id="IPR051052">
    <property type="entry name" value="Diverse_substrate_MTase"/>
</dbReference>
<dbReference type="RefSeq" id="WP_330108251.1">
    <property type="nucleotide sequence ID" value="NZ_JAZDQT010000002.1"/>
</dbReference>
<dbReference type="EMBL" id="JAZDQT010000002">
    <property type="protein sequence ID" value="MEE1945933.1"/>
    <property type="molecule type" value="Genomic_DNA"/>
</dbReference>
<protein>
    <submittedName>
        <fullName evidence="5">Class I SAM-dependent methyltransferase</fullName>
        <ecNumber evidence="5">2.1.-.-</ecNumber>
    </submittedName>
</protein>
<dbReference type="SUPFAM" id="SSF53335">
    <property type="entry name" value="S-adenosyl-L-methionine-dependent methyltransferases"/>
    <property type="match status" value="1"/>
</dbReference>
<evidence type="ECO:0000256" key="3">
    <source>
        <dbReference type="ARBA" id="ARBA00022679"/>
    </source>
</evidence>
<proteinExistence type="inferred from homology"/>
<keyword evidence="2 5" id="KW-0489">Methyltransferase</keyword>
<evidence type="ECO:0000259" key="4">
    <source>
        <dbReference type="Pfam" id="PF08241"/>
    </source>
</evidence>
<evidence type="ECO:0000256" key="1">
    <source>
        <dbReference type="ARBA" id="ARBA00008361"/>
    </source>
</evidence>
<accession>A0ABU7I8Y3</accession>
<dbReference type="GO" id="GO:0032259">
    <property type="term" value="P:methylation"/>
    <property type="evidence" value="ECO:0007669"/>
    <property type="project" value="UniProtKB-KW"/>
</dbReference>
<dbReference type="Pfam" id="PF08241">
    <property type="entry name" value="Methyltransf_11"/>
    <property type="match status" value="1"/>
</dbReference>
<dbReference type="Proteomes" id="UP001336835">
    <property type="component" value="Unassembled WGS sequence"/>
</dbReference>
<comment type="caution">
    <text evidence="5">The sequence shown here is derived from an EMBL/GenBank/DDBJ whole genome shotgun (WGS) entry which is preliminary data.</text>
</comment>
<comment type="similarity">
    <text evidence="1">Belongs to the methyltransferase superfamily.</text>
</comment>
<dbReference type="PANTHER" id="PTHR44942">
    <property type="entry name" value="METHYLTRANSF_11 DOMAIN-CONTAINING PROTEIN"/>
    <property type="match status" value="1"/>
</dbReference>
<dbReference type="CDD" id="cd02440">
    <property type="entry name" value="AdoMet_MTases"/>
    <property type="match status" value="1"/>
</dbReference>
<dbReference type="PANTHER" id="PTHR44942:SF4">
    <property type="entry name" value="METHYLTRANSFERASE TYPE 11 DOMAIN-CONTAINING PROTEIN"/>
    <property type="match status" value="1"/>
</dbReference>
<dbReference type="InterPro" id="IPR013216">
    <property type="entry name" value="Methyltransf_11"/>
</dbReference>
<evidence type="ECO:0000313" key="6">
    <source>
        <dbReference type="Proteomes" id="UP001336835"/>
    </source>
</evidence>